<name>A0AAD9B205_DISEL</name>
<dbReference type="AlphaFoldDB" id="A0AAD9B205"/>
<keyword evidence="2" id="KW-1185">Reference proteome</keyword>
<evidence type="ECO:0000313" key="2">
    <source>
        <dbReference type="Proteomes" id="UP001228049"/>
    </source>
</evidence>
<comment type="caution">
    <text evidence="1">The sequence shown here is derived from an EMBL/GenBank/DDBJ whole genome shotgun (WGS) entry which is preliminary data.</text>
</comment>
<dbReference type="GO" id="GO:0008233">
    <property type="term" value="F:peptidase activity"/>
    <property type="evidence" value="ECO:0007669"/>
    <property type="project" value="UniProtKB-KW"/>
</dbReference>
<gene>
    <name evidence="1" type="ORF">KUDE01_006697</name>
</gene>
<dbReference type="EMBL" id="JASDAP010000124">
    <property type="protein sequence ID" value="KAK1875447.1"/>
    <property type="molecule type" value="Genomic_DNA"/>
</dbReference>
<keyword evidence="1" id="KW-0378">Hydrolase</keyword>
<evidence type="ECO:0000313" key="1">
    <source>
        <dbReference type="EMBL" id="KAK1875447.1"/>
    </source>
</evidence>
<keyword evidence="1" id="KW-0645">Protease</keyword>
<dbReference type="GO" id="GO:0006508">
    <property type="term" value="P:proteolysis"/>
    <property type="evidence" value="ECO:0007669"/>
    <property type="project" value="UniProtKB-KW"/>
</dbReference>
<organism evidence="1 2">
    <name type="scientific">Dissostichus eleginoides</name>
    <name type="common">Patagonian toothfish</name>
    <name type="synonym">Dissostichus amissus</name>
    <dbReference type="NCBI Taxonomy" id="100907"/>
    <lineage>
        <taxon>Eukaryota</taxon>
        <taxon>Metazoa</taxon>
        <taxon>Chordata</taxon>
        <taxon>Craniata</taxon>
        <taxon>Vertebrata</taxon>
        <taxon>Euteleostomi</taxon>
        <taxon>Actinopterygii</taxon>
        <taxon>Neopterygii</taxon>
        <taxon>Teleostei</taxon>
        <taxon>Neoteleostei</taxon>
        <taxon>Acanthomorphata</taxon>
        <taxon>Eupercaria</taxon>
        <taxon>Perciformes</taxon>
        <taxon>Notothenioidei</taxon>
        <taxon>Nototheniidae</taxon>
        <taxon>Dissostichus</taxon>
    </lineage>
</organism>
<sequence>MPRCTPSRSSTGVADWPWWPSPNCCRNWENNTQTWSSGSYSGMSLPTWPHSMVTDLGVFLNMTDVQVSQAVYCPEKNDYLNKVAEHNTNETFGMAKILLKDQEFGWLLAIISMKTKLAKGKQMSQYVFF</sequence>
<accession>A0AAD9B205</accession>
<protein>
    <submittedName>
        <fullName evidence="1">Cathepsin B-like protease 2</fullName>
    </submittedName>
</protein>
<proteinExistence type="predicted"/>
<reference evidence="1" key="1">
    <citation type="submission" date="2023-04" db="EMBL/GenBank/DDBJ databases">
        <title>Chromosome-level genome of Chaenocephalus aceratus.</title>
        <authorList>
            <person name="Park H."/>
        </authorList>
    </citation>
    <scope>NUCLEOTIDE SEQUENCE</scope>
    <source>
        <strain evidence="1">DE</strain>
        <tissue evidence="1">Muscle</tissue>
    </source>
</reference>
<dbReference type="Proteomes" id="UP001228049">
    <property type="component" value="Unassembled WGS sequence"/>
</dbReference>